<dbReference type="PANTHER" id="PTHR13887:SF41">
    <property type="entry name" value="THIOREDOXIN SUPERFAMILY PROTEIN"/>
    <property type="match status" value="1"/>
</dbReference>
<dbReference type="OrthoDB" id="9799122at2"/>
<sequence length="225" mass="24416">MKEIPAEKAHLAVEVWADLGCPWCYIGKHRLEEAIGRRPDADRFVVKIRSFELDPTAPRDPESIEGAYIRSHGGGAEGVRAAEGRAQSLAEREGLPFAPDRLHANTFDLHRVLHHAEKSGRGSAFFSLVQDRYFAGELNPFAADALIETAESVGLRASRVREVLLGDDYAEDVRADVQEGLRLGARGVPFTVFDHRLAVSGALTVDGYARALDEAAGSATEPAAT</sequence>
<dbReference type="GO" id="GO:0016491">
    <property type="term" value="F:oxidoreductase activity"/>
    <property type="evidence" value="ECO:0007669"/>
    <property type="project" value="InterPro"/>
</dbReference>
<evidence type="ECO:0000313" key="3">
    <source>
        <dbReference type="Proteomes" id="UP000320209"/>
    </source>
</evidence>
<dbReference type="SUPFAM" id="SSF52833">
    <property type="entry name" value="Thioredoxin-like"/>
    <property type="match status" value="1"/>
</dbReference>
<comment type="caution">
    <text evidence="2">The sequence shown here is derived from an EMBL/GenBank/DDBJ whole genome shotgun (WGS) entry which is preliminary data.</text>
</comment>
<dbReference type="AlphaFoldDB" id="A0A543ADP2"/>
<organism evidence="2 3">
    <name type="scientific">Nocardioides albertanoniae</name>
    <dbReference type="NCBI Taxonomy" id="1175486"/>
    <lineage>
        <taxon>Bacteria</taxon>
        <taxon>Bacillati</taxon>
        <taxon>Actinomycetota</taxon>
        <taxon>Actinomycetes</taxon>
        <taxon>Propionibacteriales</taxon>
        <taxon>Nocardioidaceae</taxon>
        <taxon>Nocardioides</taxon>
    </lineage>
</organism>
<dbReference type="InterPro" id="IPR036249">
    <property type="entry name" value="Thioredoxin-like_sf"/>
</dbReference>
<gene>
    <name evidence="2" type="ORF">FB381_4647</name>
</gene>
<keyword evidence="2" id="KW-0413">Isomerase</keyword>
<protein>
    <submittedName>
        <fullName evidence="2">Putative DsbA family dithiol-disulfide isomerase</fullName>
    </submittedName>
</protein>
<dbReference type="CDD" id="cd03024">
    <property type="entry name" value="DsbA_FrnE"/>
    <property type="match status" value="1"/>
</dbReference>
<feature type="domain" description="DSBA-like thioredoxin" evidence="1">
    <location>
        <begin position="13"/>
        <end position="212"/>
    </location>
</feature>
<name>A0A543ADP2_9ACTN</name>
<dbReference type="Proteomes" id="UP000320209">
    <property type="component" value="Unassembled WGS sequence"/>
</dbReference>
<dbReference type="InterPro" id="IPR001853">
    <property type="entry name" value="DSBA-like_thioredoxin_dom"/>
</dbReference>
<accession>A0A543ADP2</accession>
<reference evidence="2 3" key="1">
    <citation type="submission" date="2019-06" db="EMBL/GenBank/DDBJ databases">
        <title>Sequencing the genomes of 1000 actinobacteria strains.</title>
        <authorList>
            <person name="Klenk H.-P."/>
        </authorList>
    </citation>
    <scope>NUCLEOTIDE SEQUENCE [LARGE SCALE GENOMIC DNA]</scope>
    <source>
        <strain evidence="2 3">DSM 25218</strain>
    </source>
</reference>
<dbReference type="EMBL" id="VFOV01000001">
    <property type="protein sequence ID" value="TQL70707.1"/>
    <property type="molecule type" value="Genomic_DNA"/>
</dbReference>
<dbReference type="RefSeq" id="WP_141782401.1">
    <property type="nucleotide sequence ID" value="NZ_VFOV01000001.1"/>
</dbReference>
<keyword evidence="3" id="KW-1185">Reference proteome</keyword>
<dbReference type="GO" id="GO:0016853">
    <property type="term" value="F:isomerase activity"/>
    <property type="evidence" value="ECO:0007669"/>
    <property type="project" value="UniProtKB-KW"/>
</dbReference>
<proteinExistence type="predicted"/>
<dbReference type="PANTHER" id="PTHR13887">
    <property type="entry name" value="GLUTATHIONE S-TRANSFERASE KAPPA"/>
    <property type="match status" value="1"/>
</dbReference>
<dbReference type="Pfam" id="PF01323">
    <property type="entry name" value="DSBA"/>
    <property type="match status" value="1"/>
</dbReference>
<evidence type="ECO:0000259" key="1">
    <source>
        <dbReference type="Pfam" id="PF01323"/>
    </source>
</evidence>
<evidence type="ECO:0000313" key="2">
    <source>
        <dbReference type="EMBL" id="TQL70707.1"/>
    </source>
</evidence>
<dbReference type="Gene3D" id="3.40.30.10">
    <property type="entry name" value="Glutaredoxin"/>
    <property type="match status" value="1"/>
</dbReference>